<comment type="caution">
    <text evidence="2">The sequence shown here is derived from an EMBL/GenBank/DDBJ whole genome shotgun (WGS) entry which is preliminary data.</text>
</comment>
<keyword evidence="3" id="KW-1185">Reference proteome</keyword>
<gene>
    <name evidence="2" type="ORF">O3G_MSEX014388</name>
</gene>
<sequence length="179" mass="20363">MKKSGIDTKVKKTLVRNYEQRVKSTSKNVTHDVGSTSKVTSEKPAQKENTLNQPSLCSSAVVANYLVDVRKTAPPSAPLDDVNIDKNQVTKKLNFHFNDRIYKNLIELNANVELKSKKERRPSSINIKRDLEPNIEDFYCDEKEPDSPPEIPVLRPKFKPVKIVENGHLHKLVAKFDNL</sequence>
<feature type="region of interest" description="Disordered" evidence="1">
    <location>
        <begin position="17"/>
        <end position="51"/>
    </location>
</feature>
<dbReference type="OrthoDB" id="8191506at2759"/>
<dbReference type="EMBL" id="JH669132">
    <property type="protein sequence ID" value="KAG6464254.1"/>
    <property type="molecule type" value="Genomic_DNA"/>
</dbReference>
<evidence type="ECO:0000256" key="1">
    <source>
        <dbReference type="SAM" id="MobiDB-lite"/>
    </source>
</evidence>
<reference evidence="2" key="1">
    <citation type="journal article" date="2016" name="Insect Biochem. Mol. Biol.">
        <title>Multifaceted biological insights from a draft genome sequence of the tobacco hornworm moth, Manduca sexta.</title>
        <authorList>
            <person name="Kanost M.R."/>
            <person name="Arrese E.L."/>
            <person name="Cao X."/>
            <person name="Chen Y.R."/>
            <person name="Chellapilla S."/>
            <person name="Goldsmith M.R."/>
            <person name="Grosse-Wilde E."/>
            <person name="Heckel D.G."/>
            <person name="Herndon N."/>
            <person name="Jiang H."/>
            <person name="Papanicolaou A."/>
            <person name="Qu J."/>
            <person name="Soulages J.L."/>
            <person name="Vogel H."/>
            <person name="Walters J."/>
            <person name="Waterhouse R.M."/>
            <person name="Ahn S.J."/>
            <person name="Almeida F.C."/>
            <person name="An C."/>
            <person name="Aqrawi P."/>
            <person name="Bretschneider A."/>
            <person name="Bryant W.B."/>
            <person name="Bucks S."/>
            <person name="Chao H."/>
            <person name="Chevignon G."/>
            <person name="Christen J.M."/>
            <person name="Clarke D.F."/>
            <person name="Dittmer N.T."/>
            <person name="Ferguson L.C.F."/>
            <person name="Garavelou S."/>
            <person name="Gordon K.H.J."/>
            <person name="Gunaratna R.T."/>
            <person name="Han Y."/>
            <person name="Hauser F."/>
            <person name="He Y."/>
            <person name="Heidel-Fischer H."/>
            <person name="Hirsh A."/>
            <person name="Hu Y."/>
            <person name="Jiang H."/>
            <person name="Kalra D."/>
            <person name="Klinner C."/>
            <person name="Konig C."/>
            <person name="Kovar C."/>
            <person name="Kroll A.R."/>
            <person name="Kuwar S.S."/>
            <person name="Lee S.L."/>
            <person name="Lehman R."/>
            <person name="Li K."/>
            <person name="Li Z."/>
            <person name="Liang H."/>
            <person name="Lovelace S."/>
            <person name="Lu Z."/>
            <person name="Mansfield J.H."/>
            <person name="McCulloch K.J."/>
            <person name="Mathew T."/>
            <person name="Morton B."/>
            <person name="Muzny D.M."/>
            <person name="Neunemann D."/>
            <person name="Ongeri F."/>
            <person name="Pauchet Y."/>
            <person name="Pu L.L."/>
            <person name="Pyrousis I."/>
            <person name="Rao X.J."/>
            <person name="Redding A."/>
            <person name="Roesel C."/>
            <person name="Sanchez-Gracia A."/>
            <person name="Schaack S."/>
            <person name="Shukla A."/>
            <person name="Tetreau G."/>
            <person name="Wang Y."/>
            <person name="Xiong G.H."/>
            <person name="Traut W."/>
            <person name="Walsh T.K."/>
            <person name="Worley K.C."/>
            <person name="Wu D."/>
            <person name="Wu W."/>
            <person name="Wu Y.Q."/>
            <person name="Zhang X."/>
            <person name="Zou Z."/>
            <person name="Zucker H."/>
            <person name="Briscoe A.D."/>
            <person name="Burmester T."/>
            <person name="Clem R.J."/>
            <person name="Feyereisen R."/>
            <person name="Grimmelikhuijzen C.J.P."/>
            <person name="Hamodrakas S.J."/>
            <person name="Hansson B.S."/>
            <person name="Huguet E."/>
            <person name="Jermiin L.S."/>
            <person name="Lan Q."/>
            <person name="Lehman H.K."/>
            <person name="Lorenzen M."/>
            <person name="Merzendorfer H."/>
            <person name="Michalopoulos I."/>
            <person name="Morton D.B."/>
            <person name="Muthukrishnan S."/>
            <person name="Oakeshott J.G."/>
            <person name="Palmer W."/>
            <person name="Park Y."/>
            <person name="Passarelli A.L."/>
            <person name="Rozas J."/>
            <person name="Schwartz L.M."/>
            <person name="Smith W."/>
            <person name="Southgate A."/>
            <person name="Vilcinskas A."/>
            <person name="Vogt R."/>
            <person name="Wang P."/>
            <person name="Werren J."/>
            <person name="Yu X.Q."/>
            <person name="Zhou J.J."/>
            <person name="Brown S.J."/>
            <person name="Scherer S.E."/>
            <person name="Richards S."/>
            <person name="Blissard G.W."/>
        </authorList>
    </citation>
    <scope>NUCLEOTIDE SEQUENCE</scope>
</reference>
<evidence type="ECO:0008006" key="4">
    <source>
        <dbReference type="Google" id="ProtNLM"/>
    </source>
</evidence>
<name>A0A922CZA3_MANSE</name>
<organism evidence="2 3">
    <name type="scientific">Manduca sexta</name>
    <name type="common">Tobacco hawkmoth</name>
    <name type="synonym">Tobacco hornworm</name>
    <dbReference type="NCBI Taxonomy" id="7130"/>
    <lineage>
        <taxon>Eukaryota</taxon>
        <taxon>Metazoa</taxon>
        <taxon>Ecdysozoa</taxon>
        <taxon>Arthropoda</taxon>
        <taxon>Hexapoda</taxon>
        <taxon>Insecta</taxon>
        <taxon>Pterygota</taxon>
        <taxon>Neoptera</taxon>
        <taxon>Endopterygota</taxon>
        <taxon>Lepidoptera</taxon>
        <taxon>Glossata</taxon>
        <taxon>Ditrysia</taxon>
        <taxon>Bombycoidea</taxon>
        <taxon>Sphingidae</taxon>
        <taxon>Sphinginae</taxon>
        <taxon>Sphingini</taxon>
        <taxon>Manduca</taxon>
    </lineage>
</organism>
<protein>
    <recommendedName>
        <fullName evidence="4">Protein phosphatase 1 regulatory subunit 35 C-terminal domain-containing protein</fullName>
    </recommendedName>
</protein>
<dbReference type="Proteomes" id="UP000791440">
    <property type="component" value="Unassembled WGS sequence"/>
</dbReference>
<evidence type="ECO:0000313" key="2">
    <source>
        <dbReference type="EMBL" id="KAG6464254.1"/>
    </source>
</evidence>
<evidence type="ECO:0000313" key="3">
    <source>
        <dbReference type="Proteomes" id="UP000791440"/>
    </source>
</evidence>
<accession>A0A922CZA3</accession>
<reference evidence="2" key="2">
    <citation type="submission" date="2020-12" db="EMBL/GenBank/DDBJ databases">
        <authorList>
            <person name="Kanost M."/>
        </authorList>
    </citation>
    <scope>NUCLEOTIDE SEQUENCE</scope>
</reference>
<proteinExistence type="predicted"/>
<feature type="compositionally biased region" description="Polar residues" evidence="1">
    <location>
        <begin position="23"/>
        <end position="39"/>
    </location>
</feature>
<dbReference type="AlphaFoldDB" id="A0A922CZA3"/>